<dbReference type="Proteomes" id="UP000095283">
    <property type="component" value="Unplaced"/>
</dbReference>
<feature type="transmembrane region" description="Helical" evidence="1">
    <location>
        <begin position="90"/>
        <end position="106"/>
    </location>
</feature>
<keyword evidence="1" id="KW-0812">Transmembrane</keyword>
<name>A0A1I7WCE5_HETBA</name>
<keyword evidence="2" id="KW-1185">Reference proteome</keyword>
<evidence type="ECO:0000313" key="3">
    <source>
        <dbReference type="WBParaSite" id="Hba_02350"/>
    </source>
</evidence>
<organism evidence="2 3">
    <name type="scientific">Heterorhabditis bacteriophora</name>
    <name type="common">Entomopathogenic nematode worm</name>
    <dbReference type="NCBI Taxonomy" id="37862"/>
    <lineage>
        <taxon>Eukaryota</taxon>
        <taxon>Metazoa</taxon>
        <taxon>Ecdysozoa</taxon>
        <taxon>Nematoda</taxon>
        <taxon>Chromadorea</taxon>
        <taxon>Rhabditida</taxon>
        <taxon>Rhabditina</taxon>
        <taxon>Rhabditomorpha</taxon>
        <taxon>Strongyloidea</taxon>
        <taxon>Heterorhabditidae</taxon>
        <taxon>Heterorhabditis</taxon>
    </lineage>
</organism>
<proteinExistence type="predicted"/>
<evidence type="ECO:0000256" key="1">
    <source>
        <dbReference type="SAM" id="Phobius"/>
    </source>
</evidence>
<evidence type="ECO:0000313" key="2">
    <source>
        <dbReference type="Proteomes" id="UP000095283"/>
    </source>
</evidence>
<dbReference type="WBParaSite" id="Hba_02350">
    <property type="protein sequence ID" value="Hba_02350"/>
    <property type="gene ID" value="Hba_02350"/>
</dbReference>
<accession>A0A1I7WCE5</accession>
<feature type="transmembrane region" description="Helical" evidence="1">
    <location>
        <begin position="113"/>
        <end position="131"/>
    </location>
</feature>
<keyword evidence="1" id="KW-1133">Transmembrane helix</keyword>
<sequence>MMETREKQKEMELRAIVLVLLLAEARKTRDCGKQDPHVISSIPVHIAAPSNNHYNEAMIQIRLPNGQAVKQTFGAMEPVVNYKVLMKSRYKYINMHLIILINPFFFQNHSETAVNFNIIFISFISTSLFIAFGDGSYYARVSTAVFKIYFPSYRLVKILLINKLFL</sequence>
<protein>
    <submittedName>
        <fullName evidence="3">UBX domain-containing protein</fullName>
    </submittedName>
</protein>
<keyword evidence="1" id="KW-0472">Membrane</keyword>
<dbReference type="AlphaFoldDB" id="A0A1I7WCE5"/>
<reference evidence="3" key="1">
    <citation type="submission" date="2016-11" db="UniProtKB">
        <authorList>
            <consortium name="WormBaseParasite"/>
        </authorList>
    </citation>
    <scope>IDENTIFICATION</scope>
</reference>